<proteinExistence type="predicted"/>
<dbReference type="PANTHER" id="PTHR47926">
    <property type="entry name" value="PENTATRICOPEPTIDE REPEAT-CONTAINING PROTEIN"/>
    <property type="match status" value="1"/>
</dbReference>
<accession>A0A4Y7JGZ3</accession>
<protein>
    <submittedName>
        <fullName evidence="1">Uncharacterized protein</fullName>
    </submittedName>
</protein>
<sequence>MPDRNQASWNTTVSGFVGAGLRLVNFLRKCRNELIGGSVEIEEPQAAVKAYKSMKEDGISVNYVTIVSILGYWSALNDLVKVGERIILMGFGQDDYVKNSLLTMYAKCGVFAFSSFIFNEFASKIVVSWNVMIATNAHQGNGSRGFKIVCENASFRSRV</sequence>
<dbReference type="GO" id="GO:0009451">
    <property type="term" value="P:RNA modification"/>
    <property type="evidence" value="ECO:0007669"/>
    <property type="project" value="InterPro"/>
</dbReference>
<dbReference type="Gene3D" id="1.25.40.10">
    <property type="entry name" value="Tetratricopeptide repeat domain"/>
    <property type="match status" value="1"/>
</dbReference>
<evidence type="ECO:0000313" key="2">
    <source>
        <dbReference type="Proteomes" id="UP000316621"/>
    </source>
</evidence>
<dbReference type="Gramene" id="RZC59019">
    <property type="protein sequence ID" value="RZC59019"/>
    <property type="gene ID" value="C5167_006329"/>
</dbReference>
<evidence type="ECO:0000313" key="1">
    <source>
        <dbReference type="EMBL" id="RZC59019.1"/>
    </source>
</evidence>
<organism evidence="1 2">
    <name type="scientific">Papaver somniferum</name>
    <name type="common">Opium poppy</name>
    <dbReference type="NCBI Taxonomy" id="3469"/>
    <lineage>
        <taxon>Eukaryota</taxon>
        <taxon>Viridiplantae</taxon>
        <taxon>Streptophyta</taxon>
        <taxon>Embryophyta</taxon>
        <taxon>Tracheophyta</taxon>
        <taxon>Spermatophyta</taxon>
        <taxon>Magnoliopsida</taxon>
        <taxon>Ranunculales</taxon>
        <taxon>Papaveraceae</taxon>
        <taxon>Papaveroideae</taxon>
        <taxon>Papaver</taxon>
    </lineage>
</organism>
<gene>
    <name evidence="1" type="ORF">C5167_006329</name>
</gene>
<dbReference type="InterPro" id="IPR011990">
    <property type="entry name" value="TPR-like_helical_dom_sf"/>
</dbReference>
<dbReference type="AlphaFoldDB" id="A0A4Y7JGZ3"/>
<keyword evidence="2" id="KW-1185">Reference proteome</keyword>
<dbReference type="PANTHER" id="PTHR47926:SF533">
    <property type="entry name" value="DYW DOMAIN-CONTAINING PROTEIN"/>
    <property type="match status" value="1"/>
</dbReference>
<dbReference type="EMBL" id="CM010718">
    <property type="protein sequence ID" value="RZC59019.1"/>
    <property type="molecule type" value="Genomic_DNA"/>
</dbReference>
<dbReference type="Proteomes" id="UP000316621">
    <property type="component" value="Chromosome 4"/>
</dbReference>
<name>A0A4Y7JGZ3_PAPSO</name>
<dbReference type="InterPro" id="IPR046960">
    <property type="entry name" value="PPR_At4g14850-like_plant"/>
</dbReference>
<dbReference type="GO" id="GO:0003723">
    <property type="term" value="F:RNA binding"/>
    <property type="evidence" value="ECO:0007669"/>
    <property type="project" value="InterPro"/>
</dbReference>
<reference evidence="1 2" key="1">
    <citation type="journal article" date="2018" name="Science">
        <title>The opium poppy genome and morphinan production.</title>
        <authorList>
            <person name="Guo L."/>
            <person name="Winzer T."/>
            <person name="Yang X."/>
            <person name="Li Y."/>
            <person name="Ning Z."/>
            <person name="He Z."/>
            <person name="Teodor R."/>
            <person name="Lu Y."/>
            <person name="Bowser T.A."/>
            <person name="Graham I.A."/>
            <person name="Ye K."/>
        </authorList>
    </citation>
    <scope>NUCLEOTIDE SEQUENCE [LARGE SCALE GENOMIC DNA]</scope>
    <source>
        <strain evidence="2">cv. HN1</strain>
        <tissue evidence="1">Leaves</tissue>
    </source>
</reference>